<keyword evidence="2" id="KW-1185">Reference proteome</keyword>
<accession>A0A8K0G7F5</accession>
<evidence type="ECO:0000313" key="1">
    <source>
        <dbReference type="EMBL" id="KAF2888899.1"/>
    </source>
</evidence>
<evidence type="ECO:0000313" key="2">
    <source>
        <dbReference type="Proteomes" id="UP000801492"/>
    </source>
</evidence>
<dbReference type="Proteomes" id="UP000801492">
    <property type="component" value="Unassembled WGS sequence"/>
</dbReference>
<dbReference type="AlphaFoldDB" id="A0A8K0G7F5"/>
<dbReference type="EMBL" id="VTPC01072873">
    <property type="protein sequence ID" value="KAF2888899.1"/>
    <property type="molecule type" value="Genomic_DNA"/>
</dbReference>
<sequence>MIIEGWARKFRTISYAICNPVDKATGYSPAFLNFGLTVPFLGRYYWKEMNPKEFTLENGESLVENMNEVSQLYQQV</sequence>
<name>A0A8K0G7F5_IGNLU</name>
<reference evidence="1" key="1">
    <citation type="submission" date="2019-08" db="EMBL/GenBank/DDBJ databases">
        <title>The genome of the North American firefly Photinus pyralis.</title>
        <authorList>
            <consortium name="Photinus pyralis genome working group"/>
            <person name="Fallon T.R."/>
            <person name="Sander Lower S.E."/>
            <person name="Weng J.-K."/>
        </authorList>
    </citation>
    <scope>NUCLEOTIDE SEQUENCE</scope>
    <source>
        <strain evidence="1">TRF0915ILg1</strain>
        <tissue evidence="1">Whole body</tissue>
    </source>
</reference>
<proteinExistence type="predicted"/>
<protein>
    <submittedName>
        <fullName evidence="1">Uncharacterized protein</fullName>
    </submittedName>
</protein>
<organism evidence="1 2">
    <name type="scientific">Ignelater luminosus</name>
    <name type="common">Cucubano</name>
    <name type="synonym">Pyrophorus luminosus</name>
    <dbReference type="NCBI Taxonomy" id="2038154"/>
    <lineage>
        <taxon>Eukaryota</taxon>
        <taxon>Metazoa</taxon>
        <taxon>Ecdysozoa</taxon>
        <taxon>Arthropoda</taxon>
        <taxon>Hexapoda</taxon>
        <taxon>Insecta</taxon>
        <taxon>Pterygota</taxon>
        <taxon>Neoptera</taxon>
        <taxon>Endopterygota</taxon>
        <taxon>Coleoptera</taxon>
        <taxon>Polyphaga</taxon>
        <taxon>Elateriformia</taxon>
        <taxon>Elateroidea</taxon>
        <taxon>Elateridae</taxon>
        <taxon>Agrypninae</taxon>
        <taxon>Pyrophorini</taxon>
        <taxon>Ignelater</taxon>
    </lineage>
</organism>
<gene>
    <name evidence="1" type="ORF">ILUMI_17274</name>
</gene>
<comment type="caution">
    <text evidence="1">The sequence shown here is derived from an EMBL/GenBank/DDBJ whole genome shotgun (WGS) entry which is preliminary data.</text>
</comment>
<feature type="non-terminal residue" evidence="1">
    <location>
        <position position="76"/>
    </location>
</feature>